<evidence type="ECO:0000313" key="7">
    <source>
        <dbReference type="EMBL" id="SMX90835.1"/>
    </source>
</evidence>
<evidence type="ECO:0000256" key="2">
    <source>
        <dbReference type="ARBA" id="ARBA00013064"/>
    </source>
</evidence>
<feature type="domain" description="Phosphotyrosine protein phosphatase I" evidence="6">
    <location>
        <begin position="5"/>
        <end position="136"/>
    </location>
</feature>
<dbReference type="AlphaFoldDB" id="A0A2H1JTH9"/>
<name>A0A2H1JTH9_BRELN</name>
<evidence type="ECO:0000256" key="4">
    <source>
        <dbReference type="ARBA" id="ARBA00022912"/>
    </source>
</evidence>
<dbReference type="PANTHER" id="PTHR11717:SF7">
    <property type="entry name" value="LOW MOLECULAR WEIGHT PHOSPHOTYROSINE PROTEIN PHOSPHATASE"/>
    <property type="match status" value="1"/>
</dbReference>
<dbReference type="InterPro" id="IPR036196">
    <property type="entry name" value="Ptyr_pPase_sf"/>
</dbReference>
<protein>
    <recommendedName>
        <fullName evidence="2">protein-tyrosine-phosphatase</fullName>
        <ecNumber evidence="2">3.1.3.48</ecNumber>
    </recommendedName>
</protein>
<dbReference type="RefSeq" id="WP_101555352.1">
    <property type="nucleotide sequence ID" value="NZ_FXYY01000016.1"/>
</dbReference>
<proteinExistence type="inferred from homology"/>
<keyword evidence="3 7" id="KW-0378">Hydrolase</keyword>
<dbReference type="PANTHER" id="PTHR11717">
    <property type="entry name" value="LOW MOLECULAR WEIGHT PROTEIN TYROSINE PHOSPHATASE"/>
    <property type="match status" value="1"/>
</dbReference>
<feature type="active site" evidence="5">
    <location>
        <position position="17"/>
    </location>
</feature>
<dbReference type="Pfam" id="PF01451">
    <property type="entry name" value="LMWPc"/>
    <property type="match status" value="1"/>
</dbReference>
<sequence>MPDSFTVLNVCTGNLCRSPLAASVLAQRFADISEIRLHSAGTRAALGRPVPGEAREVAGFMGAIDIRTHRARQVSEEMLSGADVVLAMTREHRRVLVELNPRVVRRAFTIRELASLAALTTDEEIIRQGALPTADRVTRLRAAVEAAARRRSHRRSQDRPADDVIDPFGCDQEIYALAALQLAPAIEGVAVLFQRALNLGDGR</sequence>
<keyword evidence="4" id="KW-0904">Protein phosphatase</keyword>
<dbReference type="EC" id="3.1.3.48" evidence="2"/>
<accession>A0A2H1JTH9</accession>
<dbReference type="Gene3D" id="3.40.50.2300">
    <property type="match status" value="1"/>
</dbReference>
<comment type="similarity">
    <text evidence="1">Belongs to the low molecular weight phosphotyrosine protein phosphatase family.</text>
</comment>
<dbReference type="GO" id="GO:0004725">
    <property type="term" value="F:protein tyrosine phosphatase activity"/>
    <property type="evidence" value="ECO:0007669"/>
    <property type="project" value="UniProtKB-EC"/>
</dbReference>
<evidence type="ECO:0000256" key="1">
    <source>
        <dbReference type="ARBA" id="ARBA00011063"/>
    </source>
</evidence>
<evidence type="ECO:0000313" key="8">
    <source>
        <dbReference type="Proteomes" id="UP000234641"/>
    </source>
</evidence>
<dbReference type="InterPro" id="IPR023485">
    <property type="entry name" value="Ptyr_pPase"/>
</dbReference>
<organism evidence="7 8">
    <name type="scientific">Brevibacterium linens ATCC 9172</name>
    <dbReference type="NCBI Taxonomy" id="1255617"/>
    <lineage>
        <taxon>Bacteria</taxon>
        <taxon>Bacillati</taxon>
        <taxon>Actinomycetota</taxon>
        <taxon>Actinomycetes</taxon>
        <taxon>Micrococcales</taxon>
        <taxon>Brevibacteriaceae</taxon>
        <taxon>Brevibacterium</taxon>
    </lineage>
</organism>
<evidence type="ECO:0000256" key="3">
    <source>
        <dbReference type="ARBA" id="ARBA00022801"/>
    </source>
</evidence>
<reference evidence="7 8" key="1">
    <citation type="submission" date="2017-03" db="EMBL/GenBank/DDBJ databases">
        <authorList>
            <person name="Afonso C.L."/>
            <person name="Miller P.J."/>
            <person name="Scott M.A."/>
            <person name="Spackman E."/>
            <person name="Goraichik I."/>
            <person name="Dimitrov K.M."/>
            <person name="Suarez D.L."/>
            <person name="Swayne D.E."/>
        </authorList>
    </citation>
    <scope>NUCLEOTIDE SEQUENCE [LARGE SCALE GENOMIC DNA]</scope>
    <source>
        <strain evidence="7 8">ATCC 9172</strain>
    </source>
</reference>
<evidence type="ECO:0000256" key="5">
    <source>
        <dbReference type="PIRSR" id="PIRSR617867-1"/>
    </source>
</evidence>
<dbReference type="SMART" id="SM00226">
    <property type="entry name" value="LMWPc"/>
    <property type="match status" value="1"/>
</dbReference>
<dbReference type="PRINTS" id="PR00719">
    <property type="entry name" value="LMWPTPASE"/>
</dbReference>
<dbReference type="InterPro" id="IPR050438">
    <property type="entry name" value="LMW_PTPase"/>
</dbReference>
<dbReference type="InterPro" id="IPR017867">
    <property type="entry name" value="Tyr_phospatase_low_mol_wt"/>
</dbReference>
<gene>
    <name evidence="7" type="ORF">BLIN9172_02484</name>
</gene>
<dbReference type="Proteomes" id="UP000234641">
    <property type="component" value="Unassembled WGS sequence"/>
</dbReference>
<dbReference type="EMBL" id="FXYY01000016">
    <property type="protein sequence ID" value="SMX90835.1"/>
    <property type="molecule type" value="Genomic_DNA"/>
</dbReference>
<evidence type="ECO:0000259" key="6">
    <source>
        <dbReference type="SMART" id="SM00226"/>
    </source>
</evidence>
<feature type="active site" description="Nucleophile" evidence="5">
    <location>
        <position position="11"/>
    </location>
</feature>
<dbReference type="SUPFAM" id="SSF52788">
    <property type="entry name" value="Phosphotyrosine protein phosphatases I"/>
    <property type="match status" value="1"/>
</dbReference>